<feature type="domain" description="Response regulatory" evidence="6">
    <location>
        <begin position="2"/>
        <end position="118"/>
    </location>
</feature>
<dbReference type="InterPro" id="IPR036388">
    <property type="entry name" value="WH-like_DNA-bd_sf"/>
</dbReference>
<comment type="function">
    <text evidence="3">May play the central regulatory role in sporulation. It may be an element of the effector pathway responsible for the activation of sporulation genes in response to nutritional stress. Spo0A may act in concert with spo0H (a sigma factor) to control the expression of some genes that are critical to the sporulation process.</text>
</comment>
<sequence>MKILVAEDQSMLRDALCQLLKFQEEVEEVFQAENGVRAQYILENEKIDVAILDVEMPEKTGLDVLEWSKGKGITTKIIIITTFKRSGYFQRAIKSGVDAYVLKERSITDLMKTIHSVLLGKKEYSPELMDIVINDHSPLTSQEEELLRKVAQGLSNKEIARISYLSDGTVRNYISIILQKLDAENRTDAVRIAQEKNWI</sequence>
<dbReference type="PRINTS" id="PR00038">
    <property type="entry name" value="HTHLUXR"/>
</dbReference>
<dbReference type="Proteomes" id="UP000004206">
    <property type="component" value="Unassembled WGS sequence"/>
</dbReference>
<reference evidence="7 8" key="1">
    <citation type="submission" date="2010-01" db="EMBL/GenBank/DDBJ databases">
        <authorList>
            <person name="Dodson R."/>
            <person name="Madupu R."/>
            <person name="Durkin A.S."/>
            <person name="Torralba M."/>
            <person name="Methe B."/>
            <person name="Sutton G.G."/>
            <person name="Strausberg R.L."/>
            <person name="Nelson K.E."/>
        </authorList>
    </citation>
    <scope>NUCLEOTIDE SEQUENCE [LARGE SCALE GENOMIC DNA]</scope>
    <source>
        <strain evidence="7 8">653-L</strain>
    </source>
</reference>
<dbReference type="GO" id="GO:0003677">
    <property type="term" value="F:DNA binding"/>
    <property type="evidence" value="ECO:0007669"/>
    <property type="project" value="UniProtKB-KW"/>
</dbReference>
<evidence type="ECO:0000256" key="1">
    <source>
        <dbReference type="ARBA" id="ARBA00018672"/>
    </source>
</evidence>
<comment type="caution">
    <text evidence="7">The sequence shown here is derived from an EMBL/GenBank/DDBJ whole genome shotgun (WGS) entry which is preliminary data.</text>
</comment>
<dbReference type="PROSITE" id="PS50110">
    <property type="entry name" value="RESPONSE_REGULATORY"/>
    <property type="match status" value="1"/>
</dbReference>
<organism evidence="7 8">
    <name type="scientific">Peptostreptococcus anaerobius 653-L</name>
    <dbReference type="NCBI Taxonomy" id="596329"/>
    <lineage>
        <taxon>Bacteria</taxon>
        <taxon>Bacillati</taxon>
        <taxon>Bacillota</taxon>
        <taxon>Clostridia</taxon>
        <taxon>Peptostreptococcales</taxon>
        <taxon>Peptostreptococcaceae</taxon>
        <taxon>Peptostreptococcus</taxon>
    </lineage>
</organism>
<name>D3MQR5_9FIRM</name>
<dbReference type="CDD" id="cd06170">
    <property type="entry name" value="LuxR_C_like"/>
    <property type="match status" value="1"/>
</dbReference>
<dbReference type="InterPro" id="IPR001789">
    <property type="entry name" value="Sig_transdc_resp-reg_receiver"/>
</dbReference>
<keyword evidence="4" id="KW-0597">Phosphoprotein</keyword>
<dbReference type="SUPFAM" id="SSF52172">
    <property type="entry name" value="CheY-like"/>
    <property type="match status" value="1"/>
</dbReference>
<evidence type="ECO:0000259" key="5">
    <source>
        <dbReference type="PROSITE" id="PS50043"/>
    </source>
</evidence>
<dbReference type="SMART" id="SM00448">
    <property type="entry name" value="REC"/>
    <property type="match status" value="1"/>
</dbReference>
<dbReference type="PANTHER" id="PTHR45566:SF2">
    <property type="entry name" value="NARL SUBFAMILY"/>
    <property type="match status" value="1"/>
</dbReference>
<dbReference type="PROSITE" id="PS50043">
    <property type="entry name" value="HTH_LUXR_2"/>
    <property type="match status" value="1"/>
</dbReference>
<dbReference type="Gene3D" id="1.10.10.10">
    <property type="entry name" value="Winged helix-like DNA-binding domain superfamily/Winged helix DNA-binding domain"/>
    <property type="match status" value="1"/>
</dbReference>
<evidence type="ECO:0000259" key="6">
    <source>
        <dbReference type="PROSITE" id="PS50110"/>
    </source>
</evidence>
<dbReference type="GO" id="GO:0006355">
    <property type="term" value="P:regulation of DNA-templated transcription"/>
    <property type="evidence" value="ECO:0007669"/>
    <property type="project" value="InterPro"/>
</dbReference>
<dbReference type="InterPro" id="IPR051015">
    <property type="entry name" value="EvgA-like"/>
</dbReference>
<evidence type="ECO:0000256" key="3">
    <source>
        <dbReference type="ARBA" id="ARBA00024867"/>
    </source>
</evidence>
<evidence type="ECO:0000256" key="2">
    <source>
        <dbReference type="ARBA" id="ARBA00023125"/>
    </source>
</evidence>
<evidence type="ECO:0000313" key="7">
    <source>
        <dbReference type="EMBL" id="EFD05536.1"/>
    </source>
</evidence>
<dbReference type="SMART" id="SM00421">
    <property type="entry name" value="HTH_LUXR"/>
    <property type="match status" value="1"/>
</dbReference>
<dbReference type="InterPro" id="IPR011006">
    <property type="entry name" value="CheY-like_superfamily"/>
</dbReference>
<dbReference type="PANTHER" id="PTHR45566">
    <property type="entry name" value="HTH-TYPE TRANSCRIPTIONAL REGULATOR YHJB-RELATED"/>
    <property type="match status" value="1"/>
</dbReference>
<keyword evidence="8" id="KW-1185">Reference proteome</keyword>
<dbReference type="SUPFAM" id="SSF46894">
    <property type="entry name" value="C-terminal effector domain of the bipartite response regulators"/>
    <property type="match status" value="1"/>
</dbReference>
<dbReference type="AlphaFoldDB" id="D3MQR5"/>
<dbReference type="Pfam" id="PF00196">
    <property type="entry name" value="GerE"/>
    <property type="match status" value="1"/>
</dbReference>
<dbReference type="GO" id="GO:0000160">
    <property type="term" value="P:phosphorelay signal transduction system"/>
    <property type="evidence" value="ECO:0007669"/>
    <property type="project" value="InterPro"/>
</dbReference>
<feature type="modified residue" description="4-aspartylphosphate" evidence="4">
    <location>
        <position position="53"/>
    </location>
</feature>
<keyword evidence="2" id="KW-0238">DNA-binding</keyword>
<gene>
    <name evidence="7" type="ORF">HMPREF0631_0132</name>
</gene>
<dbReference type="OrthoDB" id="9779069at2"/>
<dbReference type="Pfam" id="PF00072">
    <property type="entry name" value="Response_reg"/>
    <property type="match status" value="1"/>
</dbReference>
<dbReference type="EMBL" id="ADJN01000018">
    <property type="protein sequence ID" value="EFD05536.1"/>
    <property type="molecule type" value="Genomic_DNA"/>
</dbReference>
<accession>D3MQR5</accession>
<dbReference type="GeneID" id="79842305"/>
<protein>
    <recommendedName>
        <fullName evidence="1">Stage 0 sporulation protein A homolog</fullName>
    </recommendedName>
</protein>
<dbReference type="eggNOG" id="COG2197">
    <property type="taxonomic scope" value="Bacteria"/>
</dbReference>
<dbReference type="InterPro" id="IPR016032">
    <property type="entry name" value="Sig_transdc_resp-reg_C-effctor"/>
</dbReference>
<dbReference type="Gene3D" id="3.40.50.2300">
    <property type="match status" value="1"/>
</dbReference>
<dbReference type="InterPro" id="IPR000792">
    <property type="entry name" value="Tscrpt_reg_LuxR_C"/>
</dbReference>
<evidence type="ECO:0000313" key="8">
    <source>
        <dbReference type="Proteomes" id="UP000004206"/>
    </source>
</evidence>
<evidence type="ECO:0000256" key="4">
    <source>
        <dbReference type="PROSITE-ProRule" id="PRU00169"/>
    </source>
</evidence>
<proteinExistence type="predicted"/>
<dbReference type="RefSeq" id="WP_002843265.1">
    <property type="nucleotide sequence ID" value="NZ_ADJN01000018.1"/>
</dbReference>
<feature type="domain" description="HTH luxR-type" evidence="5">
    <location>
        <begin position="132"/>
        <end position="197"/>
    </location>
</feature>